<dbReference type="AlphaFoldDB" id="A0A087UXI8"/>
<name>A0A087UXI8_STEMI</name>
<dbReference type="PANTHER" id="PTHR46507:SF4">
    <property type="entry name" value="SSX FAMILY MEMBER 2 INTERACTING PROTEIN"/>
    <property type="match status" value="1"/>
</dbReference>
<feature type="region of interest" description="Disordered" evidence="1">
    <location>
        <begin position="35"/>
        <end position="55"/>
    </location>
</feature>
<evidence type="ECO:0000313" key="3">
    <source>
        <dbReference type="Proteomes" id="UP000054359"/>
    </source>
</evidence>
<dbReference type="EMBL" id="KK122158">
    <property type="protein sequence ID" value="KFM82077.1"/>
    <property type="molecule type" value="Genomic_DNA"/>
</dbReference>
<sequence>MQQQKIAYEHEIRKQENYANQMKSRMNQLLANKNTDKKTASVISPNLPKTDRQRGKWKTESAAKSCLEEMYTSVISSYENRVKEMLKEIKEYHHCLEYIRSEMLEIISSIRINKNENHEWADSDPNGQPFSEGNFKILLSRIKEIISENVNPCVKESCEVNALDSALFSEESEKIERSEEEVKNKNFESGNEKKVLQMEPGNQKTQVHLSTDTEETVMAMEKLEVIQFAMQRKVINPWLKDFSTSIPSFAVITTKEGINAVPTAKQLEACLNAPDEVPKCLVPLDEMKSLSRTNCLSLLTENVLSITDPSTFSPFQSTENLQTENLLSVTNPSTFSSLQSTEYLHTENLLPVTNPSVFSPLQSTENMSDKFNNPELPKWAIVSASQQTPIAVDNVEENSEVHLTSNTSSYESVIDNSQDESELSLVSSTDEQNLALLRAAVHDMEQR</sequence>
<evidence type="ECO:0000256" key="1">
    <source>
        <dbReference type="SAM" id="MobiDB-lite"/>
    </source>
</evidence>
<organism evidence="2 3">
    <name type="scientific">Stegodyphus mimosarum</name>
    <name type="common">African social velvet spider</name>
    <dbReference type="NCBI Taxonomy" id="407821"/>
    <lineage>
        <taxon>Eukaryota</taxon>
        <taxon>Metazoa</taxon>
        <taxon>Ecdysozoa</taxon>
        <taxon>Arthropoda</taxon>
        <taxon>Chelicerata</taxon>
        <taxon>Arachnida</taxon>
        <taxon>Araneae</taxon>
        <taxon>Araneomorphae</taxon>
        <taxon>Entelegynae</taxon>
        <taxon>Eresoidea</taxon>
        <taxon>Eresidae</taxon>
        <taxon>Stegodyphus</taxon>
    </lineage>
</organism>
<proteinExistence type="predicted"/>
<dbReference type="OrthoDB" id="312015at2759"/>
<dbReference type="STRING" id="407821.A0A087UXI8"/>
<dbReference type="PANTHER" id="PTHR46507">
    <property type="entry name" value="AFADIN- AND ALPHA-ACTININ-BINDING PROTEIN"/>
    <property type="match status" value="1"/>
</dbReference>
<keyword evidence="3" id="KW-1185">Reference proteome</keyword>
<reference evidence="2 3" key="1">
    <citation type="submission" date="2013-11" db="EMBL/GenBank/DDBJ databases">
        <title>Genome sequencing of Stegodyphus mimosarum.</title>
        <authorList>
            <person name="Bechsgaard J."/>
        </authorList>
    </citation>
    <scope>NUCLEOTIDE SEQUENCE [LARGE SCALE GENOMIC DNA]</scope>
</reference>
<accession>A0A087UXI8</accession>
<dbReference type="InterPro" id="IPR052300">
    <property type="entry name" value="Adhesion_Centrosome_assoc"/>
</dbReference>
<dbReference type="GO" id="GO:0036064">
    <property type="term" value="C:ciliary basal body"/>
    <property type="evidence" value="ECO:0007669"/>
    <property type="project" value="TreeGrafter"/>
</dbReference>
<gene>
    <name evidence="2" type="ORF">X975_18845</name>
</gene>
<dbReference type="OMA" id="CMEEMYS"/>
<dbReference type="Proteomes" id="UP000054359">
    <property type="component" value="Unassembled WGS sequence"/>
</dbReference>
<feature type="non-terminal residue" evidence="2">
    <location>
        <position position="447"/>
    </location>
</feature>
<dbReference type="GO" id="GO:0035735">
    <property type="term" value="P:intraciliary transport involved in cilium assembly"/>
    <property type="evidence" value="ECO:0007669"/>
    <property type="project" value="TreeGrafter"/>
</dbReference>
<evidence type="ECO:0000313" key="2">
    <source>
        <dbReference type="EMBL" id="KFM82077.1"/>
    </source>
</evidence>
<dbReference type="GO" id="GO:0034451">
    <property type="term" value="C:centriolar satellite"/>
    <property type="evidence" value="ECO:0007669"/>
    <property type="project" value="TreeGrafter"/>
</dbReference>
<protein>
    <submittedName>
        <fullName evidence="2">Afadin-and alpha-actinin-binding protein</fullName>
    </submittedName>
</protein>